<evidence type="ECO:0000313" key="1">
    <source>
        <dbReference type="EMBL" id="JAD50780.1"/>
    </source>
</evidence>
<protein>
    <submittedName>
        <fullName evidence="1">Uncharacterized protein</fullName>
    </submittedName>
</protein>
<name>A0A0A9APC5_ARUDO</name>
<proteinExistence type="predicted"/>
<reference evidence="1" key="1">
    <citation type="submission" date="2014-09" db="EMBL/GenBank/DDBJ databases">
        <authorList>
            <person name="Magalhaes I.L.F."/>
            <person name="Oliveira U."/>
            <person name="Santos F.R."/>
            <person name="Vidigal T.H.D.A."/>
            <person name="Brescovit A.D."/>
            <person name="Santos A.J."/>
        </authorList>
    </citation>
    <scope>NUCLEOTIDE SEQUENCE</scope>
    <source>
        <tissue evidence="1">Shoot tissue taken approximately 20 cm above the soil surface</tissue>
    </source>
</reference>
<accession>A0A0A9APC5</accession>
<reference evidence="1" key="2">
    <citation type="journal article" date="2015" name="Data Brief">
        <title>Shoot transcriptome of the giant reed, Arundo donax.</title>
        <authorList>
            <person name="Barrero R.A."/>
            <person name="Guerrero F.D."/>
            <person name="Moolhuijzen P."/>
            <person name="Goolsby J.A."/>
            <person name="Tidwell J."/>
            <person name="Bellgard S.E."/>
            <person name="Bellgard M.I."/>
        </authorList>
    </citation>
    <scope>NUCLEOTIDE SEQUENCE</scope>
    <source>
        <tissue evidence="1">Shoot tissue taken approximately 20 cm above the soil surface</tissue>
    </source>
</reference>
<dbReference type="EMBL" id="GBRH01247115">
    <property type="protein sequence ID" value="JAD50780.1"/>
    <property type="molecule type" value="Transcribed_RNA"/>
</dbReference>
<sequence length="11" mass="1168">MISPELPVAVL</sequence>
<organism evidence="1">
    <name type="scientific">Arundo donax</name>
    <name type="common">Giant reed</name>
    <name type="synonym">Donax arundinaceus</name>
    <dbReference type="NCBI Taxonomy" id="35708"/>
    <lineage>
        <taxon>Eukaryota</taxon>
        <taxon>Viridiplantae</taxon>
        <taxon>Streptophyta</taxon>
        <taxon>Embryophyta</taxon>
        <taxon>Tracheophyta</taxon>
        <taxon>Spermatophyta</taxon>
        <taxon>Magnoliopsida</taxon>
        <taxon>Liliopsida</taxon>
        <taxon>Poales</taxon>
        <taxon>Poaceae</taxon>
        <taxon>PACMAD clade</taxon>
        <taxon>Arundinoideae</taxon>
        <taxon>Arundineae</taxon>
        <taxon>Arundo</taxon>
    </lineage>
</organism>